<dbReference type="OrthoDB" id="1739198at2"/>
<organism evidence="2 3">
    <name type="scientific">Ruminiclostridium papyrosolvens C7</name>
    <dbReference type="NCBI Taxonomy" id="1330534"/>
    <lineage>
        <taxon>Bacteria</taxon>
        <taxon>Bacillati</taxon>
        <taxon>Bacillota</taxon>
        <taxon>Clostridia</taxon>
        <taxon>Eubacteriales</taxon>
        <taxon>Oscillospiraceae</taxon>
        <taxon>Ruminiclostridium</taxon>
    </lineage>
</organism>
<accession>U4R6Q5</accession>
<evidence type="ECO:0000313" key="2">
    <source>
        <dbReference type="EMBL" id="EPR14432.1"/>
    </source>
</evidence>
<feature type="signal peptide" evidence="1">
    <location>
        <begin position="1"/>
        <end position="19"/>
    </location>
</feature>
<name>U4R6Q5_9FIRM</name>
<dbReference type="EMBL" id="ATAY01000006">
    <property type="protein sequence ID" value="EPR14432.1"/>
    <property type="molecule type" value="Genomic_DNA"/>
</dbReference>
<reference evidence="2 3" key="1">
    <citation type="journal article" date="2013" name="Genome Announc.">
        <title>Draft Genome Sequence of the Cellulolytic Bacterium Clostridium papyrosolvens C7 (ATCC 700395).</title>
        <authorList>
            <person name="Zepeda V."/>
            <person name="Dassa B."/>
            <person name="Borovok I."/>
            <person name="Lamed R."/>
            <person name="Bayer E.A."/>
            <person name="Cate J.H."/>
        </authorList>
    </citation>
    <scope>NUCLEOTIDE SEQUENCE [LARGE SCALE GENOMIC DNA]</scope>
    <source>
        <strain evidence="2 3">C7</strain>
    </source>
</reference>
<dbReference type="RefSeq" id="WP_020813727.1">
    <property type="nucleotide sequence ID" value="NZ_ATAY01000006.1"/>
</dbReference>
<protein>
    <recommendedName>
        <fullName evidence="4">Lipoprotein</fullName>
    </recommendedName>
</protein>
<evidence type="ECO:0000256" key="1">
    <source>
        <dbReference type="SAM" id="SignalP"/>
    </source>
</evidence>
<dbReference type="PATRIC" id="fig|1330534.3.peg.61"/>
<comment type="caution">
    <text evidence="2">The sequence shown here is derived from an EMBL/GenBank/DDBJ whole genome shotgun (WGS) entry which is preliminary data.</text>
</comment>
<dbReference type="PROSITE" id="PS51257">
    <property type="entry name" value="PROKAR_LIPOPROTEIN"/>
    <property type="match status" value="1"/>
</dbReference>
<dbReference type="AlphaFoldDB" id="U4R6Q5"/>
<keyword evidence="1" id="KW-0732">Signal</keyword>
<gene>
    <name evidence="2" type="ORF">L323_00290</name>
</gene>
<feature type="chain" id="PRO_5004654388" description="Lipoprotein" evidence="1">
    <location>
        <begin position="20"/>
        <end position="188"/>
    </location>
</feature>
<proteinExistence type="predicted"/>
<sequence length="188" mass="21880">MKKITLVFLLVLVFLVSCAQQPRKDIHSYISKNFECKTIKSINETVPPILGGKFTYHVSFVDKSDNDCFLIINPDLNKYILIYNSLYIEHNSKELQDRFKDFIHDRLNPPNFSSEYIIKSDIIDLNIKKGKSNLDLFKNGKVGVLEIQDDYIFMDKEKGKALGPSQVKNTILFDTDTKHYFEFDEKIN</sequence>
<evidence type="ECO:0000313" key="3">
    <source>
        <dbReference type="Proteomes" id="UP000016860"/>
    </source>
</evidence>
<evidence type="ECO:0008006" key="4">
    <source>
        <dbReference type="Google" id="ProtNLM"/>
    </source>
</evidence>
<dbReference type="Proteomes" id="UP000016860">
    <property type="component" value="Unassembled WGS sequence"/>
</dbReference>